<reference evidence="3 4" key="1">
    <citation type="submission" date="2024-02" db="EMBL/GenBank/DDBJ databases">
        <authorList>
            <person name="Chen Y."/>
            <person name="Shah S."/>
            <person name="Dougan E. K."/>
            <person name="Thang M."/>
            <person name="Chan C."/>
        </authorList>
    </citation>
    <scope>NUCLEOTIDE SEQUENCE [LARGE SCALE GENOMIC DNA]</scope>
</reference>
<feature type="region of interest" description="Disordered" evidence="2">
    <location>
        <begin position="329"/>
        <end position="355"/>
    </location>
</feature>
<protein>
    <submittedName>
        <fullName evidence="3">Uncharacterized protein</fullName>
    </submittedName>
</protein>
<feature type="region of interest" description="Disordered" evidence="2">
    <location>
        <begin position="808"/>
        <end position="827"/>
    </location>
</feature>
<feature type="region of interest" description="Disordered" evidence="2">
    <location>
        <begin position="679"/>
        <end position="732"/>
    </location>
</feature>
<evidence type="ECO:0000313" key="3">
    <source>
        <dbReference type="EMBL" id="CAK9117994.1"/>
    </source>
</evidence>
<dbReference type="Gene3D" id="1.20.58.2190">
    <property type="match status" value="1"/>
</dbReference>
<gene>
    <name evidence="3" type="ORF">CCMP2556_LOCUS55193</name>
</gene>
<dbReference type="InterPro" id="IPR036339">
    <property type="entry name" value="PUB-like_dom_sf"/>
</dbReference>
<sequence>MVTVNADPYGLPQGATTTTGQLVLEIAEKTGDGGAKCFDTLVKAVSNVLEKPHEFKYRELRRGSQGLDQVDAQPAASMLLRRLGFQDCGNCYRLQPSGVRGSEVARLQCALNDLPHCSSYVERLGPSIFALGLEWRKPDGTTTCLPGPTFRERVGAANVEQLMLSSGVGAWGQRSAPPPAAPEEEEDDADLPLSSKQLRVRTEWLGRSGVLIWSVLISLLRTSKCWNPGDAVRVRVARVRIPVCCGGWTGADDPWSQSLRLPVNPLPADTLNNLQAQSDQVLRRVSALESSMTEVTRRLDDWTEVTRGGIADLRAEIGAVKLEQRFAQTLRSSGEGSRPAPNSLSAGASPQGDAQREIVAEELKKRLEVYEQKLSAIHSEHVIDASSMKERLEVALRESDNQMSRADELQALLKEEQGRRALLFARLEALEASVTDLRTNQREFAATPEVTESLLRAEMKKEVQRLRDDVGSDAWKKCEELDRRMAEYQQHQNIEAAALRNRLEAAVREVDRHTAAADALQRRCEDLESRLQKPEDSTIIRTELQKEITALRGEMEKRASQQLTQVEATNLELLRKQEASERQLLEWKQEMAAVRTRIEALEAITQATPCGSLSREESGETRESVVRLARKHSLTGSRRIVCMLVSTAKDLSTMREEHDQAISSLGSLTELVAKTTTSTIQKTEVHRSPRSARGGSVRESGVERIAADLTGKRRDFEQRGGRQDRGSGVRRSLIHHREQLEQDAKATGAARVRLCSVLGAWRSRCIEGSTKREIIANIKNLSPTLLAGAVGGGTLALALTAGGGLGPVVGGPRAQTTNHSNDEAVES</sequence>
<name>A0ABP0T0V3_9DINO</name>
<dbReference type="EMBL" id="CAXAMN010028883">
    <property type="protein sequence ID" value="CAK9117994.1"/>
    <property type="molecule type" value="Genomic_DNA"/>
</dbReference>
<dbReference type="SUPFAM" id="SSF143503">
    <property type="entry name" value="PUG domain-like"/>
    <property type="match status" value="1"/>
</dbReference>
<dbReference type="Proteomes" id="UP001642484">
    <property type="component" value="Unassembled WGS sequence"/>
</dbReference>
<comment type="caution">
    <text evidence="3">The sequence shown here is derived from an EMBL/GenBank/DDBJ whole genome shotgun (WGS) entry which is preliminary data.</text>
</comment>
<feature type="coiled-coil region" evidence="1">
    <location>
        <begin position="570"/>
        <end position="604"/>
    </location>
</feature>
<feature type="region of interest" description="Disordered" evidence="2">
    <location>
        <begin position="169"/>
        <end position="193"/>
    </location>
</feature>
<proteinExistence type="predicted"/>
<feature type="coiled-coil region" evidence="1">
    <location>
        <begin position="496"/>
        <end position="537"/>
    </location>
</feature>
<evidence type="ECO:0000313" key="4">
    <source>
        <dbReference type="Proteomes" id="UP001642484"/>
    </source>
</evidence>
<evidence type="ECO:0000256" key="1">
    <source>
        <dbReference type="SAM" id="Coils"/>
    </source>
</evidence>
<evidence type="ECO:0000256" key="2">
    <source>
        <dbReference type="SAM" id="MobiDB-lite"/>
    </source>
</evidence>
<keyword evidence="1" id="KW-0175">Coiled coil</keyword>
<keyword evidence="4" id="KW-1185">Reference proteome</keyword>
<accession>A0ABP0T0V3</accession>
<feature type="compositionally biased region" description="Polar residues" evidence="2">
    <location>
        <begin position="329"/>
        <end position="348"/>
    </location>
</feature>
<feature type="coiled-coil region" evidence="1">
    <location>
        <begin position="360"/>
        <end position="409"/>
    </location>
</feature>
<organism evidence="3 4">
    <name type="scientific">Durusdinium trenchii</name>
    <dbReference type="NCBI Taxonomy" id="1381693"/>
    <lineage>
        <taxon>Eukaryota</taxon>
        <taxon>Sar</taxon>
        <taxon>Alveolata</taxon>
        <taxon>Dinophyceae</taxon>
        <taxon>Suessiales</taxon>
        <taxon>Symbiodiniaceae</taxon>
        <taxon>Durusdinium</taxon>
    </lineage>
</organism>
<feature type="compositionally biased region" description="Basic and acidic residues" evidence="2">
    <location>
        <begin position="700"/>
        <end position="727"/>
    </location>
</feature>